<dbReference type="eggNOG" id="ENOG502Z7HR">
    <property type="taxonomic scope" value="Bacteria"/>
</dbReference>
<proteinExistence type="predicted"/>
<organism evidence="3 4">
    <name type="scientific">Dethiobacter alkaliphilus AHT 1</name>
    <dbReference type="NCBI Taxonomy" id="555088"/>
    <lineage>
        <taxon>Bacteria</taxon>
        <taxon>Bacillati</taxon>
        <taxon>Bacillota</taxon>
        <taxon>Dethiobacteria</taxon>
        <taxon>Dethiobacterales</taxon>
        <taxon>Dethiobacteraceae</taxon>
        <taxon>Dethiobacter</taxon>
    </lineage>
</organism>
<dbReference type="AlphaFoldDB" id="C0GDD3"/>
<keyword evidence="1" id="KW-0472">Membrane</keyword>
<feature type="domain" description="DUF4474" evidence="2">
    <location>
        <begin position="46"/>
        <end position="290"/>
    </location>
</feature>
<evidence type="ECO:0000313" key="3">
    <source>
        <dbReference type="EMBL" id="EEG78654.1"/>
    </source>
</evidence>
<feature type="transmembrane region" description="Helical" evidence="1">
    <location>
        <begin position="6"/>
        <end position="23"/>
    </location>
</feature>
<sequence>MDKWIILLGILLVLLVIVLKIAYNWPRIKRFIREIVDSIGTGGKVDEIIAAAGYAYDAEQDIFYTTMYAWQRNFGYCRLYDEAAAPLNLIIDCEPIYFDYAGKRWMIEFWKGQYAMATGCEVGVYNTTGPDLNIPGVFNGTFYHVVPDEDLMDITVTLIKDERALFTRSGLHWWQTGFILGEFSQPWELSVDITIELLDYEMRRAFVKGLVEAGYHDDEILRRGNYVSLRFAQPRTPQPYTRNPITDGVIQQKNKLLCDIYQDIVKTRSWSEAGLSSRLKLIKQHSPELYIALRNFGRNRQLYEKYSIIKRYL</sequence>
<dbReference type="InterPro" id="IPR029322">
    <property type="entry name" value="DUF4474"/>
</dbReference>
<evidence type="ECO:0000256" key="1">
    <source>
        <dbReference type="SAM" id="Phobius"/>
    </source>
</evidence>
<evidence type="ECO:0000259" key="2">
    <source>
        <dbReference type="Pfam" id="PF14751"/>
    </source>
</evidence>
<dbReference type="Proteomes" id="UP000006443">
    <property type="component" value="Unassembled WGS sequence"/>
</dbReference>
<accession>C0GDD3</accession>
<name>C0GDD3_DETAL</name>
<keyword evidence="1" id="KW-1133">Transmembrane helix</keyword>
<comment type="caution">
    <text evidence="3">The sequence shown here is derived from an EMBL/GenBank/DDBJ whole genome shotgun (WGS) entry which is preliminary data.</text>
</comment>
<dbReference type="RefSeq" id="WP_008514701.1">
    <property type="nucleotide sequence ID" value="NZ_ACJM01000002.1"/>
</dbReference>
<gene>
    <name evidence="3" type="ORF">DealDRAFT_0584</name>
</gene>
<protein>
    <recommendedName>
        <fullName evidence="2">DUF4474 domain-containing protein</fullName>
    </recommendedName>
</protein>
<dbReference type="EMBL" id="ACJM01000002">
    <property type="protein sequence ID" value="EEG78654.1"/>
    <property type="molecule type" value="Genomic_DNA"/>
</dbReference>
<dbReference type="Pfam" id="PF14751">
    <property type="entry name" value="DUF4474"/>
    <property type="match status" value="1"/>
</dbReference>
<evidence type="ECO:0000313" key="4">
    <source>
        <dbReference type="Proteomes" id="UP000006443"/>
    </source>
</evidence>
<keyword evidence="4" id="KW-1185">Reference proteome</keyword>
<keyword evidence="1" id="KW-0812">Transmembrane</keyword>
<reference evidence="3 4" key="1">
    <citation type="submission" date="2009-02" db="EMBL/GenBank/DDBJ databases">
        <title>Sequencing of the draft genome and assembly of Dethiobacter alkaliphilus AHT 1.</title>
        <authorList>
            <consortium name="US DOE Joint Genome Institute (JGI-PGF)"/>
            <person name="Lucas S."/>
            <person name="Copeland A."/>
            <person name="Lapidus A."/>
            <person name="Glavina del Rio T."/>
            <person name="Dalin E."/>
            <person name="Tice H."/>
            <person name="Bruce D."/>
            <person name="Goodwin L."/>
            <person name="Pitluck S."/>
            <person name="Larimer F."/>
            <person name="Land M.L."/>
            <person name="Hauser L."/>
            <person name="Muyzer G."/>
        </authorList>
    </citation>
    <scope>NUCLEOTIDE SEQUENCE [LARGE SCALE GENOMIC DNA]</scope>
    <source>
        <strain evidence="3 4">AHT 1</strain>
    </source>
</reference>